<reference evidence="3" key="2">
    <citation type="submission" date="2003-05" db="EMBL/GenBank/DDBJ databases">
        <authorList>
            <person name="Buell C.R."/>
            <person name="Wing R.A."/>
            <person name="McCombie W.R."/>
            <person name="Messing J."/>
            <person name="Yuan Q."/>
            <person name="Ouyang S."/>
        </authorList>
    </citation>
    <scope>NUCLEOTIDE SEQUENCE</scope>
</reference>
<dbReference type="Pfam" id="PF02992">
    <property type="entry name" value="Transposase_21"/>
    <property type="match status" value="1"/>
</dbReference>
<dbReference type="EMBL" id="DP000086">
    <property type="protein sequence ID" value="ABG66033.1"/>
    <property type="molecule type" value="Genomic_DNA"/>
</dbReference>
<dbReference type="PANTHER" id="PTHR10775">
    <property type="entry name" value="OS08G0208400 PROTEIN"/>
    <property type="match status" value="1"/>
</dbReference>
<evidence type="ECO:0000259" key="2">
    <source>
        <dbReference type="Pfam" id="PF13966"/>
    </source>
</evidence>
<evidence type="ECO:0000313" key="3">
    <source>
        <dbReference type="EMBL" id="ABG66033.1"/>
    </source>
</evidence>
<name>Q109T3_ORYSJ</name>
<feature type="domain" description="Reverse transcriptase zinc-binding" evidence="2">
    <location>
        <begin position="262"/>
        <end position="337"/>
    </location>
</feature>
<feature type="domain" description="Reverse transcriptase zinc-binding" evidence="2">
    <location>
        <begin position="467"/>
        <end position="540"/>
    </location>
</feature>
<dbReference type="AlphaFoldDB" id="Q109T3"/>
<dbReference type="Pfam" id="PF13966">
    <property type="entry name" value="zf-RVT"/>
    <property type="match status" value="2"/>
</dbReference>
<dbReference type="PANTHER" id="PTHR10775:SF182">
    <property type="entry name" value="TRANSPOSON, EN_SPM-LIKE, TRANSPOSASE-ASSOCIATED DOMAIN PROTEIN-RELATED"/>
    <property type="match status" value="1"/>
</dbReference>
<feature type="region of interest" description="Disordered" evidence="1">
    <location>
        <begin position="1"/>
        <end position="21"/>
    </location>
</feature>
<gene>
    <name evidence="3" type="ordered locus">LOC_Os10g21956</name>
</gene>
<dbReference type="InterPro" id="IPR004242">
    <property type="entry name" value="Transposase_21"/>
</dbReference>
<organism evidence="3">
    <name type="scientific">Oryza sativa subsp. japonica</name>
    <name type="common">Rice</name>
    <dbReference type="NCBI Taxonomy" id="39947"/>
    <lineage>
        <taxon>Eukaryota</taxon>
        <taxon>Viridiplantae</taxon>
        <taxon>Streptophyta</taxon>
        <taxon>Embryophyta</taxon>
        <taxon>Tracheophyta</taxon>
        <taxon>Spermatophyta</taxon>
        <taxon>Magnoliopsida</taxon>
        <taxon>Liliopsida</taxon>
        <taxon>Poales</taxon>
        <taxon>Poaceae</taxon>
        <taxon>BOP clade</taxon>
        <taxon>Oryzoideae</taxon>
        <taxon>Oryzeae</taxon>
        <taxon>Oryzinae</taxon>
        <taxon>Oryza</taxon>
        <taxon>Oryza sativa</taxon>
    </lineage>
</organism>
<dbReference type="InterPro" id="IPR026960">
    <property type="entry name" value="RVT-Znf"/>
</dbReference>
<protein>
    <submittedName>
        <fullName evidence="3">Transposon protein, putative, CACTA, En/Spm sub-class</fullName>
    </submittedName>
</protein>
<reference evidence="3" key="3">
    <citation type="submission" date="2006-07" db="EMBL/GenBank/DDBJ databases">
        <authorList>
            <person name="Buell R."/>
        </authorList>
    </citation>
    <scope>NUCLEOTIDE SEQUENCE</scope>
</reference>
<feature type="region of interest" description="Disordered" evidence="1">
    <location>
        <begin position="401"/>
        <end position="425"/>
    </location>
</feature>
<proteinExistence type="predicted"/>
<sequence length="635" mass="73469">MWDKSVQDGQRSLGRRGGRPRFIGGCKEKNSGYGDVVYLPVKDRLKQLFSNRNDAELMRWHQEGRKTDGMIQHPADARQWKNIDALHSEFAKDLRNIRFALSTDRMNPFGDLSSKHSTWLVLLTMYNLPTWICQKRKYILLSILIQGPKQSGIDIDVFLEPLMEDMQEMWKEGLRVWNKYCREHFTLRAIIFVTINDLPVNFSLSVFDTTKKIKVVSRKVKKKAGKRKKAKDQDNTNATDQENTLPFKKHSLFFRYMSSLWSAYQLLTQHGSLWKPADYIWIKAIPNKCRIFLWLASETKGNMVRKNWDDDTHCYICPSIENADHIILRCKAATRLWEKLGLQDLANSSESTQVFLETIWDSYTNIQGIQPIWFAAWWHRSDAMTSMFSWGLTSHKSNIPTKIPRSSVDGRTTAQHPPTARGENVLEGSKTPLEWKLPEKALAGMEMPCDQNDKLLFTAVSKIMIGNGGTIRFWDNVWLDGRWLKDVAPLVYSISRRKNCTSDRLVTRGWQNNSVCPLCWHTDETAIYLLVECRYTKKIWDAIASWIAYAPMAPTDWTQATTVHEWWEYLAACHGVPKLGTISLILIMSWEIWNEQNRRIFRNKELSTAALITKIKEESKTGATAGAKYLAEMLP</sequence>
<accession>Q109T3</accession>
<reference evidence="3" key="1">
    <citation type="journal article" date="2003" name="Science">
        <title>In-depth view of structure, activity, and evolution of rice chromosome 10.</title>
        <authorList>
            <consortium name="Rice Chromosome 10 Sequencing Consortium"/>
        </authorList>
    </citation>
    <scope>NUCLEOTIDE SEQUENCE [LARGE SCALE GENOMIC DNA]</scope>
</reference>
<evidence type="ECO:0000256" key="1">
    <source>
        <dbReference type="SAM" id="MobiDB-lite"/>
    </source>
</evidence>